<dbReference type="AlphaFoldDB" id="A0A2N5N488"/>
<evidence type="ECO:0000313" key="1">
    <source>
        <dbReference type="EMBL" id="PLT45099.1"/>
    </source>
</evidence>
<protein>
    <submittedName>
        <fullName evidence="1">Uncharacterized protein</fullName>
    </submittedName>
</protein>
<evidence type="ECO:0000313" key="2">
    <source>
        <dbReference type="Proteomes" id="UP000234789"/>
    </source>
</evidence>
<reference evidence="1 2" key="1">
    <citation type="submission" date="2017-05" db="EMBL/GenBank/DDBJ databases">
        <title>Functional genome analysis of Paenibacillus pasadenensis strain R16: insights on endophytic life style and antifungal activity.</title>
        <authorList>
            <person name="Passera A."/>
            <person name="Marcolungo L."/>
            <person name="Casati P."/>
            <person name="Brasca M."/>
            <person name="Quaglino F."/>
            <person name="Delledonne M."/>
        </authorList>
    </citation>
    <scope>NUCLEOTIDE SEQUENCE [LARGE SCALE GENOMIC DNA]</scope>
    <source>
        <strain evidence="1 2">R16</strain>
    </source>
</reference>
<organism evidence="1 2">
    <name type="scientific">Paenibacillus pasadenensis</name>
    <dbReference type="NCBI Taxonomy" id="217090"/>
    <lineage>
        <taxon>Bacteria</taxon>
        <taxon>Bacillati</taxon>
        <taxon>Bacillota</taxon>
        <taxon>Bacilli</taxon>
        <taxon>Bacillales</taxon>
        <taxon>Paenibacillaceae</taxon>
        <taxon>Paenibacillus</taxon>
    </lineage>
</organism>
<accession>A0A2N5N488</accession>
<sequence length="42" mass="4511">MESEKGSARAAGFLSIGLAGSRRERLGSRSGLLVHWTSRLLP</sequence>
<gene>
    <name evidence="1" type="ORF">B8V81_3530</name>
</gene>
<keyword evidence="2" id="KW-1185">Reference proteome</keyword>
<dbReference type="EMBL" id="NFEZ01000004">
    <property type="protein sequence ID" value="PLT45099.1"/>
    <property type="molecule type" value="Genomic_DNA"/>
</dbReference>
<proteinExistence type="predicted"/>
<comment type="caution">
    <text evidence="1">The sequence shown here is derived from an EMBL/GenBank/DDBJ whole genome shotgun (WGS) entry which is preliminary data.</text>
</comment>
<name>A0A2N5N488_9BACL</name>
<dbReference type="Proteomes" id="UP000234789">
    <property type="component" value="Unassembled WGS sequence"/>
</dbReference>